<evidence type="ECO:0000259" key="6">
    <source>
        <dbReference type="Pfam" id="PF19289"/>
    </source>
</evidence>
<dbReference type="SUPFAM" id="SSF111283">
    <property type="entry name" value="Putative modulator of DNA gyrase, PmbA/TldD"/>
    <property type="match status" value="1"/>
</dbReference>
<evidence type="ECO:0000313" key="9">
    <source>
        <dbReference type="Proteomes" id="UP000032675"/>
    </source>
</evidence>
<comment type="caution">
    <text evidence="8">The sequence shown here is derived from an EMBL/GenBank/DDBJ whole genome shotgun (WGS) entry which is preliminary data.</text>
</comment>
<proteinExistence type="inferred from homology"/>
<dbReference type="GO" id="GO:0008237">
    <property type="term" value="F:metallopeptidase activity"/>
    <property type="evidence" value="ECO:0007669"/>
    <property type="project" value="UniProtKB-KW"/>
</dbReference>
<dbReference type="Proteomes" id="UP000032675">
    <property type="component" value="Unassembled WGS sequence"/>
</dbReference>
<dbReference type="InterPro" id="IPR045570">
    <property type="entry name" value="Metalloprtase-TldD/E_cen_dom"/>
</dbReference>
<protein>
    <submittedName>
        <fullName evidence="8">DNA gyrase modulator TldD</fullName>
    </submittedName>
</protein>
<gene>
    <name evidence="8" type="ORF">Geu3261_0035_109</name>
</gene>
<dbReference type="InterPro" id="IPR051463">
    <property type="entry name" value="Peptidase_U62_metallo"/>
</dbReference>
<evidence type="ECO:0000256" key="1">
    <source>
        <dbReference type="ARBA" id="ARBA00005836"/>
    </source>
</evidence>
<reference evidence="8 9" key="1">
    <citation type="submission" date="2012-11" db="EMBL/GenBank/DDBJ databases">
        <title>Whole genome sequence of Gluconacetobacter europaeus NBRC3261.</title>
        <authorList>
            <person name="Azuma Y."/>
            <person name="Higashiura N."/>
            <person name="Hirakawa H."/>
            <person name="Matsushita K."/>
        </authorList>
    </citation>
    <scope>NUCLEOTIDE SEQUENCE [LARGE SCALE GENOMIC DNA]</scope>
    <source>
        <strain evidence="8 9">NBRC 3261</strain>
    </source>
</reference>
<comment type="similarity">
    <text evidence="1">Belongs to the peptidase U62 family.</text>
</comment>
<accession>A0A0D6PWR6</accession>
<evidence type="ECO:0000313" key="8">
    <source>
        <dbReference type="EMBL" id="GAN95747.1"/>
    </source>
</evidence>
<evidence type="ECO:0000256" key="4">
    <source>
        <dbReference type="ARBA" id="ARBA00023049"/>
    </source>
</evidence>
<dbReference type="Gene3D" id="3.30.2290.10">
    <property type="entry name" value="PmbA/TldD superfamily"/>
    <property type="match status" value="1"/>
</dbReference>
<keyword evidence="2" id="KW-0645">Protease</keyword>
<evidence type="ECO:0000259" key="7">
    <source>
        <dbReference type="Pfam" id="PF19290"/>
    </source>
</evidence>
<dbReference type="GO" id="GO:0005829">
    <property type="term" value="C:cytosol"/>
    <property type="evidence" value="ECO:0007669"/>
    <property type="project" value="TreeGrafter"/>
</dbReference>
<dbReference type="PIRSF" id="PIRSF004919">
    <property type="entry name" value="TldD"/>
    <property type="match status" value="1"/>
</dbReference>
<feature type="domain" description="Metalloprotease TldD/E central" evidence="7">
    <location>
        <begin position="170"/>
        <end position="269"/>
    </location>
</feature>
<keyword evidence="3" id="KW-0378">Hydrolase</keyword>
<dbReference type="InterPro" id="IPR025502">
    <property type="entry name" value="TldD"/>
</dbReference>
<dbReference type="InterPro" id="IPR036059">
    <property type="entry name" value="TldD/PmbA_sf"/>
</dbReference>
<dbReference type="Pfam" id="PF19290">
    <property type="entry name" value="PmbA_TldD_2nd"/>
    <property type="match status" value="1"/>
</dbReference>
<organism evidence="8 9">
    <name type="scientific">Komagataeibacter europaeus NBRC 3261</name>
    <dbReference type="NCBI Taxonomy" id="1234669"/>
    <lineage>
        <taxon>Bacteria</taxon>
        <taxon>Pseudomonadati</taxon>
        <taxon>Pseudomonadota</taxon>
        <taxon>Alphaproteobacteria</taxon>
        <taxon>Acetobacterales</taxon>
        <taxon>Acetobacteraceae</taxon>
        <taxon>Komagataeibacter</taxon>
    </lineage>
</organism>
<keyword evidence="4" id="KW-0482">Metalloprotease</keyword>
<dbReference type="PANTHER" id="PTHR30624">
    <property type="entry name" value="UNCHARACTERIZED PROTEIN TLDD AND PMBA"/>
    <property type="match status" value="1"/>
</dbReference>
<dbReference type="PANTHER" id="PTHR30624:SF4">
    <property type="entry name" value="METALLOPROTEASE TLDD"/>
    <property type="match status" value="1"/>
</dbReference>
<dbReference type="NCBIfam" id="NF008006">
    <property type="entry name" value="PRK10735.1"/>
    <property type="match status" value="1"/>
</dbReference>
<evidence type="ECO:0000259" key="5">
    <source>
        <dbReference type="Pfam" id="PF01523"/>
    </source>
</evidence>
<dbReference type="InterPro" id="IPR002510">
    <property type="entry name" value="Metalloprtase-TldD/E_N"/>
</dbReference>
<evidence type="ECO:0000256" key="2">
    <source>
        <dbReference type="ARBA" id="ARBA00022670"/>
    </source>
</evidence>
<dbReference type="Pfam" id="PF01523">
    <property type="entry name" value="PmbA_TldD_1st"/>
    <property type="match status" value="1"/>
</dbReference>
<sequence>MLPALPARAARASMSFHSCSANRSHRFMPLSLQGLSPLAATDALFFEPAGARLGRPDAERLVRHALEGMEDGELFLEYRESEAISLDEGVIRSATFDTSSGFGLRAVLEAETGFAHSDDISESAIRRAGETVSQIRAGRSGTLAVGPRSTNHRLYPDINPLEEGAFASRAAMLSELDAYARARDPRVVQVMASISAEWQAIQIIRPDGQRMADIRPLVRMNVSVVVEQDGRRESGGHGLGGRYSYTRLLSPQVWQGAVDEALRMALVNLDARPAPAGEMEVVLGAGWPGILLHEAVGHGLEGDFNRKGTSAFAGLMGKRVAAPGVTVVDDGTLPERRGSLTIDDEGTPTGRTVMIEDGILTGYLQDRLNARLMGVSPTGNGRRQSYAHAPMPRMTNTIMLGGDATTDDMIRSTKRGLYAVNFGGGQVDITSGKFVFAASEAYMIEDGKITTPVRGATLIGNGADAMTQVTMIGGEPALDPGIGTCGKSGQGVPVGVGQPTLKMTGLTVGGTGG</sequence>
<dbReference type="InterPro" id="IPR045569">
    <property type="entry name" value="Metalloprtase-TldD/E_C"/>
</dbReference>
<dbReference type="GO" id="GO:0006508">
    <property type="term" value="P:proteolysis"/>
    <property type="evidence" value="ECO:0007669"/>
    <property type="project" value="UniProtKB-KW"/>
</dbReference>
<dbReference type="InterPro" id="IPR035068">
    <property type="entry name" value="TldD/PmbA_N"/>
</dbReference>
<dbReference type="AlphaFoldDB" id="A0A0D6PWR6"/>
<feature type="domain" description="Metalloprotease TldD/E N-terminal" evidence="5">
    <location>
        <begin position="73"/>
        <end position="131"/>
    </location>
</feature>
<feature type="domain" description="Metalloprotease TldD/E C-terminal" evidence="6">
    <location>
        <begin position="277"/>
        <end position="510"/>
    </location>
</feature>
<evidence type="ECO:0000256" key="3">
    <source>
        <dbReference type="ARBA" id="ARBA00022801"/>
    </source>
</evidence>
<name>A0A0D6PWR6_KOMEU</name>
<dbReference type="EMBL" id="BANI01000035">
    <property type="protein sequence ID" value="GAN95747.1"/>
    <property type="molecule type" value="Genomic_DNA"/>
</dbReference>
<dbReference type="Pfam" id="PF19289">
    <property type="entry name" value="PmbA_TldD_3rd"/>
    <property type="match status" value="1"/>
</dbReference>